<feature type="coiled-coil region" evidence="1">
    <location>
        <begin position="197"/>
        <end position="224"/>
    </location>
</feature>
<evidence type="ECO:0000313" key="5">
    <source>
        <dbReference type="Proteomes" id="UP000008561"/>
    </source>
</evidence>
<evidence type="ECO:0000256" key="1">
    <source>
        <dbReference type="SAM" id="Coils"/>
    </source>
</evidence>
<dbReference type="SMART" id="SM00100">
    <property type="entry name" value="cNMP"/>
    <property type="match status" value="1"/>
</dbReference>
<dbReference type="InterPro" id="IPR014710">
    <property type="entry name" value="RmlC-like_jellyroll"/>
</dbReference>
<dbReference type="HOGENOM" id="CLU_1010941_0_0_7"/>
<dbReference type="EMBL" id="CP000859">
    <property type="protein sequence ID" value="ABW67682.1"/>
    <property type="molecule type" value="Genomic_DNA"/>
</dbReference>
<dbReference type="InterPro" id="IPR018490">
    <property type="entry name" value="cNMP-bd_dom_sf"/>
</dbReference>
<gene>
    <name evidence="4" type="ordered locus">Dole_1878</name>
</gene>
<dbReference type="PRINTS" id="PR00103">
    <property type="entry name" value="CAMPKINASE"/>
</dbReference>
<sequence length="275" mass="30153">MDDGRNEKNSEERLKMENEDLGRPDPELELAPEDIVPVANESAGPSETTDGFLLDQSDFIGMDGTPDPPSLFDGPVPASGGSKTENDGPAHIIDQSDLITMEEKEDHSSLPGGFATRSFEPGDVIFREGDPGDAAYLILSGLVKITRQQKKTRLVLNQLGADQIFGEMAMITGEPRTATATALEPTEVFVITEERLNENLSQHLAIVKNLIDQLIERMKQLLQHQSAMMEKMARSAAGAKRMEKLKALAAQYEKTVPPEKLDKGLKALLKMVQEI</sequence>
<evidence type="ECO:0000313" key="4">
    <source>
        <dbReference type="EMBL" id="ABW67682.1"/>
    </source>
</evidence>
<evidence type="ECO:0000256" key="2">
    <source>
        <dbReference type="SAM" id="MobiDB-lite"/>
    </source>
</evidence>
<dbReference type="CDD" id="cd00038">
    <property type="entry name" value="CAP_ED"/>
    <property type="match status" value="1"/>
</dbReference>
<dbReference type="SUPFAM" id="SSF51206">
    <property type="entry name" value="cAMP-binding domain-like"/>
    <property type="match status" value="1"/>
</dbReference>
<feature type="compositionally biased region" description="Basic and acidic residues" evidence="2">
    <location>
        <begin position="1"/>
        <end position="26"/>
    </location>
</feature>
<dbReference type="AlphaFoldDB" id="A8ZSE5"/>
<feature type="domain" description="Cyclic nucleotide-binding" evidence="3">
    <location>
        <begin position="98"/>
        <end position="217"/>
    </location>
</feature>
<keyword evidence="1" id="KW-0175">Coiled coil</keyword>
<dbReference type="RefSeq" id="WP_012175294.1">
    <property type="nucleotide sequence ID" value="NC_009943.1"/>
</dbReference>
<dbReference type="InterPro" id="IPR018488">
    <property type="entry name" value="cNMP-bd_CS"/>
</dbReference>
<protein>
    <submittedName>
        <fullName evidence="4">Cyclic nucleotide-binding protein</fullName>
    </submittedName>
</protein>
<dbReference type="STRING" id="96561.Dole_1878"/>
<dbReference type="Gene3D" id="2.60.120.10">
    <property type="entry name" value="Jelly Rolls"/>
    <property type="match status" value="1"/>
</dbReference>
<keyword evidence="5" id="KW-1185">Reference proteome</keyword>
<name>A8ZSE5_DESOH</name>
<reference evidence="4 5" key="1">
    <citation type="submission" date="2007-10" db="EMBL/GenBank/DDBJ databases">
        <title>Complete sequence of Desulfococcus oleovorans Hxd3.</title>
        <authorList>
            <consortium name="US DOE Joint Genome Institute"/>
            <person name="Copeland A."/>
            <person name="Lucas S."/>
            <person name="Lapidus A."/>
            <person name="Barry K."/>
            <person name="Glavina del Rio T."/>
            <person name="Dalin E."/>
            <person name="Tice H."/>
            <person name="Pitluck S."/>
            <person name="Kiss H."/>
            <person name="Brettin T."/>
            <person name="Bruce D."/>
            <person name="Detter J.C."/>
            <person name="Han C."/>
            <person name="Schmutz J."/>
            <person name="Larimer F."/>
            <person name="Land M."/>
            <person name="Hauser L."/>
            <person name="Kyrpides N."/>
            <person name="Kim E."/>
            <person name="Wawrik B."/>
            <person name="Richardson P."/>
        </authorList>
    </citation>
    <scope>NUCLEOTIDE SEQUENCE [LARGE SCALE GENOMIC DNA]</scope>
    <source>
        <strain evidence="5">DSM 6200 / JCM 39069 / Hxd3</strain>
    </source>
</reference>
<feature type="region of interest" description="Disordered" evidence="2">
    <location>
        <begin position="1"/>
        <end position="71"/>
    </location>
</feature>
<accession>A8ZSE5</accession>
<organism evidence="4 5">
    <name type="scientific">Desulfosudis oleivorans (strain DSM 6200 / JCM 39069 / Hxd3)</name>
    <name type="common">Desulfococcus oleovorans</name>
    <dbReference type="NCBI Taxonomy" id="96561"/>
    <lineage>
        <taxon>Bacteria</taxon>
        <taxon>Pseudomonadati</taxon>
        <taxon>Thermodesulfobacteriota</taxon>
        <taxon>Desulfobacteria</taxon>
        <taxon>Desulfobacterales</taxon>
        <taxon>Desulfosudaceae</taxon>
        <taxon>Desulfosudis</taxon>
    </lineage>
</organism>
<dbReference type="PROSITE" id="PS00889">
    <property type="entry name" value="CNMP_BINDING_2"/>
    <property type="match status" value="1"/>
</dbReference>
<dbReference type="eggNOG" id="COG0664">
    <property type="taxonomic scope" value="Bacteria"/>
</dbReference>
<dbReference type="OrthoDB" id="9784809at2"/>
<dbReference type="PANTHER" id="PTHR23011:SF28">
    <property type="entry name" value="CYCLIC NUCLEOTIDE-BINDING DOMAIN CONTAINING PROTEIN"/>
    <property type="match status" value="1"/>
</dbReference>
<dbReference type="KEGG" id="dol:Dole_1878"/>
<proteinExistence type="predicted"/>
<dbReference type="PROSITE" id="PS50042">
    <property type="entry name" value="CNMP_BINDING_3"/>
    <property type="match status" value="1"/>
</dbReference>
<dbReference type="InterPro" id="IPR000595">
    <property type="entry name" value="cNMP-bd_dom"/>
</dbReference>
<evidence type="ECO:0000259" key="3">
    <source>
        <dbReference type="PROSITE" id="PS50042"/>
    </source>
</evidence>
<dbReference type="Pfam" id="PF00027">
    <property type="entry name" value="cNMP_binding"/>
    <property type="match status" value="1"/>
</dbReference>
<dbReference type="Proteomes" id="UP000008561">
    <property type="component" value="Chromosome"/>
</dbReference>
<dbReference type="PANTHER" id="PTHR23011">
    <property type="entry name" value="CYCLIC NUCLEOTIDE-BINDING DOMAIN CONTAINING PROTEIN"/>
    <property type="match status" value="1"/>
</dbReference>